<organism evidence="1 2">
    <name type="scientific">Apibacter mensalis</name>
    <dbReference type="NCBI Taxonomy" id="1586267"/>
    <lineage>
        <taxon>Bacteria</taxon>
        <taxon>Pseudomonadati</taxon>
        <taxon>Bacteroidota</taxon>
        <taxon>Flavobacteriia</taxon>
        <taxon>Flavobacteriales</taxon>
        <taxon>Weeksellaceae</taxon>
        <taxon>Apibacter</taxon>
    </lineage>
</organism>
<sequence>MKRAKDVNKNAQKIQYGDFVTLSEMLGCTSQAARMRYERGDKKAKEALSIIIETRRKIIKEYKLQNQ</sequence>
<evidence type="ECO:0000313" key="1">
    <source>
        <dbReference type="EMBL" id="CVK15879.1"/>
    </source>
</evidence>
<gene>
    <name evidence="1" type="ORF">Ga0061079_103190</name>
</gene>
<reference evidence="1 2" key="1">
    <citation type="submission" date="2016-01" db="EMBL/GenBank/DDBJ databases">
        <authorList>
            <person name="McClelland M."/>
            <person name="Jain A."/>
            <person name="Saraogi P."/>
            <person name="Mendelson R."/>
            <person name="Westerman R."/>
            <person name="SanMiguel P."/>
            <person name="Csonka L."/>
        </authorList>
    </citation>
    <scope>NUCLEOTIDE SEQUENCE [LARGE SCALE GENOMIC DNA]</scope>
    <source>
        <strain evidence="1 2">R-53146</strain>
    </source>
</reference>
<dbReference type="OrthoDB" id="1367257at2"/>
<evidence type="ECO:0000313" key="2">
    <source>
        <dbReference type="Proteomes" id="UP000182761"/>
    </source>
</evidence>
<dbReference type="Proteomes" id="UP000182761">
    <property type="component" value="Unassembled WGS sequence"/>
</dbReference>
<dbReference type="EMBL" id="FCOR01000003">
    <property type="protein sequence ID" value="CVK15879.1"/>
    <property type="molecule type" value="Genomic_DNA"/>
</dbReference>
<name>A0A110BIB4_9FLAO</name>
<protein>
    <submittedName>
        <fullName evidence="1">Uncharacterized protein</fullName>
    </submittedName>
</protein>
<dbReference type="RefSeq" id="WP_055425101.1">
    <property type="nucleotide sequence ID" value="NZ_FCOR01000003.1"/>
</dbReference>
<accession>A0A110BIB4</accession>
<keyword evidence="2" id="KW-1185">Reference proteome</keyword>
<proteinExistence type="predicted"/>
<dbReference type="AlphaFoldDB" id="A0A110BIB4"/>
<dbReference type="STRING" id="1586267.GCA_001418685_00714"/>